<evidence type="ECO:0000313" key="3">
    <source>
        <dbReference type="Proteomes" id="UP001180453"/>
    </source>
</evidence>
<proteinExistence type="predicted"/>
<reference evidence="2 3" key="1">
    <citation type="submission" date="2023-07" db="EMBL/GenBank/DDBJ databases">
        <title>Sorghum-associated microbial communities from plants grown in Nebraska, USA.</title>
        <authorList>
            <person name="Schachtman D."/>
        </authorList>
    </citation>
    <scope>NUCLEOTIDE SEQUENCE [LARGE SCALE GENOMIC DNA]</scope>
    <source>
        <strain evidence="2 3">BE314</strain>
    </source>
</reference>
<name>A0ABU1YQF1_ROSSA</name>
<dbReference type="EMBL" id="JAVDXU010000002">
    <property type="protein sequence ID" value="MDR7271084.1"/>
    <property type="molecule type" value="Genomic_DNA"/>
</dbReference>
<sequence>MRAAVAIAALAMATTAHAGRPCEEKQPTARQIEQGLNLAQATARQLDASGAQVAILARAGQDLSKYGLQWSHLGFVYKDTSQQPAVWRVMHKLNHCGTDHAALYRQGLGEFFMDRPYRYDAAFVVLKPELQQALLPVLTDNSRVARFNERRYSMVAYAFGTTYQQSNQWVLETLAGSAGPAVNNRRDAQAWLRNRGYQPTDLHLSAMTRLGGRMTQANIAFDDHPSARRFSSHIDTVTVDSMFAWLPRAGLSQSPQLVQQ</sequence>
<gene>
    <name evidence="2" type="ORF">J2X20_003742</name>
</gene>
<keyword evidence="3" id="KW-1185">Reference proteome</keyword>
<protein>
    <recommendedName>
        <fullName evidence="4">DUF2145 domain-containing protein</fullName>
    </recommendedName>
</protein>
<evidence type="ECO:0000256" key="1">
    <source>
        <dbReference type="SAM" id="SignalP"/>
    </source>
</evidence>
<evidence type="ECO:0008006" key="4">
    <source>
        <dbReference type="Google" id="ProtNLM"/>
    </source>
</evidence>
<evidence type="ECO:0000313" key="2">
    <source>
        <dbReference type="EMBL" id="MDR7271084.1"/>
    </source>
</evidence>
<dbReference type="Proteomes" id="UP001180453">
    <property type="component" value="Unassembled WGS sequence"/>
</dbReference>
<dbReference type="PIRSF" id="PIRSF028477">
    <property type="entry name" value="UCP028477"/>
    <property type="match status" value="1"/>
</dbReference>
<feature type="chain" id="PRO_5046628768" description="DUF2145 domain-containing protein" evidence="1">
    <location>
        <begin position="19"/>
        <end position="260"/>
    </location>
</feature>
<dbReference type="Pfam" id="PF09916">
    <property type="entry name" value="DUF2145"/>
    <property type="match status" value="1"/>
</dbReference>
<accession>A0ABU1YQF1</accession>
<organism evidence="2 3">
    <name type="scientific">Roseateles saccharophilus</name>
    <name type="common">Pseudomonas saccharophila</name>
    <dbReference type="NCBI Taxonomy" id="304"/>
    <lineage>
        <taxon>Bacteria</taxon>
        <taxon>Pseudomonadati</taxon>
        <taxon>Pseudomonadota</taxon>
        <taxon>Betaproteobacteria</taxon>
        <taxon>Burkholderiales</taxon>
        <taxon>Sphaerotilaceae</taxon>
        <taxon>Roseateles</taxon>
    </lineage>
</organism>
<keyword evidence="1" id="KW-0732">Signal</keyword>
<feature type="signal peptide" evidence="1">
    <location>
        <begin position="1"/>
        <end position="18"/>
    </location>
</feature>
<comment type="caution">
    <text evidence="2">The sequence shown here is derived from an EMBL/GenBank/DDBJ whole genome shotgun (WGS) entry which is preliminary data.</text>
</comment>
<dbReference type="InterPro" id="IPR014547">
    <property type="entry name" value="UCP028477"/>
</dbReference>